<evidence type="ECO:0000256" key="2">
    <source>
        <dbReference type="PROSITE-ProRule" id="PRU00335"/>
    </source>
</evidence>
<organism evidence="4">
    <name type="scientific">Leptolyngbya sp. NK1-12</name>
    <dbReference type="NCBI Taxonomy" id="2547451"/>
    <lineage>
        <taxon>Bacteria</taxon>
        <taxon>Bacillati</taxon>
        <taxon>Cyanobacteriota</taxon>
        <taxon>Cyanophyceae</taxon>
        <taxon>Leptolyngbyales</taxon>
        <taxon>Leptolyngbyaceae</taxon>
        <taxon>Leptolyngbya group</taxon>
        <taxon>Leptolyngbya</taxon>
    </lineage>
</organism>
<name>A0AA96WX61_9CYAN</name>
<dbReference type="InterPro" id="IPR023772">
    <property type="entry name" value="DNA-bd_HTH_TetR-type_CS"/>
</dbReference>
<gene>
    <name evidence="4" type="ORF">HJG54_25510</name>
</gene>
<dbReference type="RefSeq" id="WP_316432041.1">
    <property type="nucleotide sequence ID" value="NZ_CP053586.1"/>
</dbReference>
<protein>
    <submittedName>
        <fullName evidence="4">TetR/AcrR family transcriptional regulator</fullName>
    </submittedName>
</protein>
<evidence type="ECO:0000259" key="3">
    <source>
        <dbReference type="PROSITE" id="PS50977"/>
    </source>
</evidence>
<dbReference type="EMBL" id="CP053586">
    <property type="protein sequence ID" value="WNZ25857.1"/>
    <property type="molecule type" value="Genomic_DNA"/>
</dbReference>
<dbReference type="PROSITE" id="PS01081">
    <property type="entry name" value="HTH_TETR_1"/>
    <property type="match status" value="1"/>
</dbReference>
<dbReference type="PANTHER" id="PTHR30055">
    <property type="entry name" value="HTH-TYPE TRANSCRIPTIONAL REGULATOR RUTR"/>
    <property type="match status" value="1"/>
</dbReference>
<evidence type="ECO:0000256" key="1">
    <source>
        <dbReference type="ARBA" id="ARBA00023125"/>
    </source>
</evidence>
<dbReference type="GO" id="GO:0003700">
    <property type="term" value="F:DNA-binding transcription factor activity"/>
    <property type="evidence" value="ECO:0007669"/>
    <property type="project" value="TreeGrafter"/>
</dbReference>
<accession>A0AA96WX61</accession>
<feature type="DNA-binding region" description="H-T-H motif" evidence="2">
    <location>
        <begin position="30"/>
        <end position="49"/>
    </location>
</feature>
<dbReference type="AlphaFoldDB" id="A0AA96WX61"/>
<keyword evidence="1 2" id="KW-0238">DNA-binding</keyword>
<dbReference type="PANTHER" id="PTHR30055:SF146">
    <property type="entry name" value="HTH-TYPE TRANSCRIPTIONAL DUAL REGULATOR CECR"/>
    <property type="match status" value="1"/>
</dbReference>
<dbReference type="SUPFAM" id="SSF46689">
    <property type="entry name" value="Homeodomain-like"/>
    <property type="match status" value="1"/>
</dbReference>
<feature type="domain" description="HTH tetR-type" evidence="3">
    <location>
        <begin position="8"/>
        <end position="67"/>
    </location>
</feature>
<proteinExistence type="predicted"/>
<dbReference type="PROSITE" id="PS50977">
    <property type="entry name" value="HTH_TETR_2"/>
    <property type="match status" value="1"/>
</dbReference>
<sequence length="197" mass="22657">MPKIVDHEQYRKDLIAKSFDLFAEKGYAITMRQIAQGLGVSTGTLYHYFPSKEALFEQLVIQQANQDLLQVADELKQANTLTERIEAAFLYLEKNQDYFFKQMMIWMDFSQHQNREGKECSEVLRQVEENIYAAIVDLLGIDDPDLLHFICALVDGLIIGQIYGTPTSISRQGKLLAKMVTAYLKEDRSQELENSNH</sequence>
<dbReference type="InterPro" id="IPR009057">
    <property type="entry name" value="Homeodomain-like_sf"/>
</dbReference>
<dbReference type="InterPro" id="IPR001647">
    <property type="entry name" value="HTH_TetR"/>
</dbReference>
<dbReference type="PRINTS" id="PR00455">
    <property type="entry name" value="HTHTETR"/>
</dbReference>
<dbReference type="Pfam" id="PF00440">
    <property type="entry name" value="TetR_N"/>
    <property type="match status" value="1"/>
</dbReference>
<reference evidence="4" key="1">
    <citation type="submission" date="2020-05" db="EMBL/GenBank/DDBJ databases">
        <authorList>
            <person name="Zhu T."/>
            <person name="Keshari N."/>
            <person name="Lu X."/>
        </authorList>
    </citation>
    <scope>NUCLEOTIDE SEQUENCE</scope>
    <source>
        <strain evidence="4">NK1-12</strain>
    </source>
</reference>
<evidence type="ECO:0000313" key="4">
    <source>
        <dbReference type="EMBL" id="WNZ25857.1"/>
    </source>
</evidence>
<dbReference type="Gene3D" id="1.10.357.10">
    <property type="entry name" value="Tetracycline Repressor, domain 2"/>
    <property type="match status" value="1"/>
</dbReference>
<dbReference type="GO" id="GO:0000976">
    <property type="term" value="F:transcription cis-regulatory region binding"/>
    <property type="evidence" value="ECO:0007669"/>
    <property type="project" value="TreeGrafter"/>
</dbReference>
<dbReference type="InterPro" id="IPR050109">
    <property type="entry name" value="HTH-type_TetR-like_transc_reg"/>
</dbReference>